<dbReference type="EMBL" id="CP119072">
    <property type="protein sequence ID" value="WEL39921.1"/>
    <property type="molecule type" value="Genomic_DNA"/>
</dbReference>
<evidence type="ECO:0000313" key="2">
    <source>
        <dbReference type="EMBL" id="WEL39921.1"/>
    </source>
</evidence>
<dbReference type="SMART" id="SM00581">
    <property type="entry name" value="PSP"/>
    <property type="match status" value="1"/>
</dbReference>
<accession>A0ABY8CNB6</accession>
<feature type="domain" description="PSP proline-rich" evidence="1">
    <location>
        <begin position="179"/>
        <end position="232"/>
    </location>
</feature>
<dbReference type="PANTHER" id="PTHR12785">
    <property type="entry name" value="SPLICING FACTOR 3B"/>
    <property type="match status" value="1"/>
</dbReference>
<dbReference type="Proteomes" id="UP001217963">
    <property type="component" value="Chromosome XI"/>
</dbReference>
<protein>
    <submittedName>
        <fullName evidence="2">DUF382 domain-containing protein</fullName>
    </submittedName>
</protein>
<gene>
    <name evidence="2" type="ORF">PFJ87_11g01590</name>
</gene>
<dbReference type="InterPro" id="IPR006568">
    <property type="entry name" value="PSP_pro-rich"/>
</dbReference>
<evidence type="ECO:0000313" key="3">
    <source>
        <dbReference type="Proteomes" id="UP001217963"/>
    </source>
</evidence>
<proteinExistence type="predicted"/>
<dbReference type="Pfam" id="PF04046">
    <property type="entry name" value="PSP"/>
    <property type="match status" value="1"/>
</dbReference>
<dbReference type="InterPro" id="IPR007180">
    <property type="entry name" value="DUF382"/>
</dbReference>
<organism evidence="2 3">
    <name type="scientific">Encephalitozoon hellem</name>
    <name type="common">Microsporidian parasite</name>
    <dbReference type="NCBI Taxonomy" id="27973"/>
    <lineage>
        <taxon>Eukaryota</taxon>
        <taxon>Fungi</taxon>
        <taxon>Fungi incertae sedis</taxon>
        <taxon>Microsporidia</taxon>
        <taxon>Unikaryonidae</taxon>
        <taxon>Encephalitozoon</taxon>
    </lineage>
</organism>
<name>A0ABY8CNB6_ENCHE</name>
<dbReference type="PANTHER" id="PTHR12785:SF6">
    <property type="entry name" value="SPLICING FACTOR 3B SUBUNIT 2"/>
    <property type="match status" value="1"/>
</dbReference>
<keyword evidence="3" id="KW-1185">Reference proteome</keyword>
<evidence type="ECO:0000259" key="1">
    <source>
        <dbReference type="SMART" id="SM00581"/>
    </source>
</evidence>
<dbReference type="InterPro" id="IPR052584">
    <property type="entry name" value="U2_snRNP_Complex_Component"/>
</dbReference>
<reference evidence="2 3" key="1">
    <citation type="submission" date="2023-02" db="EMBL/GenBank/DDBJ databases">
        <title>Encephalitozoon hellem ATCC 50451 complete genome.</title>
        <authorList>
            <person name="Mascarenhas dos Santos A.C."/>
            <person name="Julian A.T."/>
            <person name="Pombert J.-F."/>
        </authorList>
    </citation>
    <scope>NUCLEOTIDE SEQUENCE [LARGE SCALE GENOMIC DNA]</scope>
    <source>
        <strain evidence="2 3">ATCC 50451</strain>
    </source>
</reference>
<sequence>MDNAKSRAHMKIGVDDEYGFIHSIRPLRGILNKRQRKRRVLQHRYEDLKLIVPYPELFELEDTTCLDPIPHNEMKGRGGVPVPRHWKSSSGRMFERSYHKPSYRIPSNVVKTGIPELRKMMKEKESGMSLRERIKEKLHPKLGRSLIDQQMLYEAFFLKKEKPRLRSYGEFFEPGADTVDVCLPGIISSDLMEALGIDEVTPPPWLFNMQKHGMPPSYPDAKIPGLNAPIPEGCSYGYQPLGWGEPLFDISDEVSKKNTSNEGIGVIYNDQNQYTKPVYVEDFEERVVVSNEVVQDVSPIAETAAKEETEGKRKAKKEKLYKSIRF</sequence>
<dbReference type="Pfam" id="PF04037">
    <property type="entry name" value="DUF382"/>
    <property type="match status" value="1"/>
</dbReference>